<feature type="compositionally biased region" description="Basic and acidic residues" evidence="1">
    <location>
        <begin position="15"/>
        <end position="27"/>
    </location>
</feature>
<dbReference type="AlphaFoldDB" id="A0A1D1ZAT4"/>
<evidence type="ECO:0000313" key="3">
    <source>
        <dbReference type="EMBL" id="JAT60476.1"/>
    </source>
</evidence>
<reference evidence="5" key="1">
    <citation type="submission" date="2015-07" db="EMBL/GenBank/DDBJ databases">
        <title>Transcriptome Assembly of Anthurium amnicola.</title>
        <authorList>
            <person name="Suzuki J."/>
        </authorList>
    </citation>
    <scope>NUCLEOTIDE SEQUENCE</scope>
</reference>
<accession>A0A1D1ZAT4</accession>
<evidence type="ECO:0000256" key="1">
    <source>
        <dbReference type="SAM" id="MobiDB-lite"/>
    </source>
</evidence>
<dbReference type="EMBL" id="GDJX01006933">
    <property type="protein sequence ID" value="JAT61003.1"/>
    <property type="molecule type" value="Transcribed_RNA"/>
</dbReference>
<evidence type="ECO:0000313" key="5">
    <source>
        <dbReference type="EMBL" id="JAT63981.1"/>
    </source>
</evidence>
<feature type="non-terminal residue" evidence="5">
    <location>
        <position position="1"/>
    </location>
</feature>
<dbReference type="EMBL" id="GDJX01010542">
    <property type="protein sequence ID" value="JAT57394.1"/>
    <property type="molecule type" value="Transcribed_RNA"/>
</dbReference>
<dbReference type="EMBL" id="GDJX01003955">
    <property type="protein sequence ID" value="JAT63981.1"/>
    <property type="molecule type" value="Transcribed_RNA"/>
</dbReference>
<feature type="compositionally biased region" description="Basic and acidic residues" evidence="1">
    <location>
        <begin position="63"/>
        <end position="77"/>
    </location>
</feature>
<dbReference type="GO" id="GO:0051301">
    <property type="term" value="P:cell division"/>
    <property type="evidence" value="ECO:0007669"/>
    <property type="project" value="UniProtKB-KW"/>
</dbReference>
<keyword evidence="5" id="KW-0132">Cell division</keyword>
<organism evidence="5">
    <name type="scientific">Anthurium amnicola</name>
    <dbReference type="NCBI Taxonomy" id="1678845"/>
    <lineage>
        <taxon>Eukaryota</taxon>
        <taxon>Viridiplantae</taxon>
        <taxon>Streptophyta</taxon>
        <taxon>Embryophyta</taxon>
        <taxon>Tracheophyta</taxon>
        <taxon>Spermatophyta</taxon>
        <taxon>Magnoliopsida</taxon>
        <taxon>Liliopsida</taxon>
        <taxon>Araceae</taxon>
        <taxon>Pothoideae</taxon>
        <taxon>Potheae</taxon>
        <taxon>Anthurium</taxon>
    </lineage>
</organism>
<evidence type="ECO:0000313" key="2">
    <source>
        <dbReference type="EMBL" id="JAT57394.1"/>
    </source>
</evidence>
<proteinExistence type="predicted"/>
<feature type="compositionally biased region" description="Basic and acidic residues" evidence="1">
    <location>
        <begin position="102"/>
        <end position="113"/>
    </location>
</feature>
<protein>
    <submittedName>
        <fullName evidence="5">Cell division topological specificity factor</fullName>
    </submittedName>
</protein>
<keyword evidence="5" id="KW-0131">Cell cycle</keyword>
<sequence>KIPLLPLRHEADRVVPPHPAVHHEARLLPRPTAAADQPDALPGGALRLRSAVNQATRAAQRLQGDRVRLPVEPHGNPERGVGPGGAGDHERPVGSPRRHHHPGEVERLERDQKVPPGGVLAGREPRRRVHRDGPERRVDRGVRPVVRRFLHGDGVVRVGEEQDGVVELLGKRDQLEMVGGRD</sequence>
<feature type="region of interest" description="Disordered" evidence="1">
    <location>
        <begin position="15"/>
        <end position="136"/>
    </location>
</feature>
<dbReference type="EMBL" id="GDJX01007460">
    <property type="protein sequence ID" value="JAT60476.1"/>
    <property type="molecule type" value="Transcribed_RNA"/>
</dbReference>
<evidence type="ECO:0000313" key="4">
    <source>
        <dbReference type="EMBL" id="JAT61003.1"/>
    </source>
</evidence>
<name>A0A1D1ZAT4_9ARAE</name>
<gene>
    <name evidence="5" type="primary">minE_0</name>
    <name evidence="3" type="synonym">minE_1</name>
    <name evidence="4" type="synonym">minE_2</name>
    <name evidence="2" type="synonym">minE_3</name>
    <name evidence="2" type="ORF">g.89920</name>
    <name evidence="5" type="ORF">g.89922</name>
    <name evidence="3" type="ORF">g.89924</name>
    <name evidence="4" type="ORF">g.89925</name>
</gene>